<dbReference type="AlphaFoldDB" id="A0A1D9LBW7"/>
<dbReference type="RefSeq" id="WP_070978267.1">
    <property type="nucleotide sequence ID" value="NZ_CP017707.1"/>
</dbReference>
<dbReference type="EMBL" id="CP017707">
    <property type="protein sequence ID" value="AOZ48763.1"/>
    <property type="molecule type" value="Genomic_DNA"/>
</dbReference>
<evidence type="ECO:0000313" key="3">
    <source>
        <dbReference type="Proteomes" id="UP000178776"/>
    </source>
</evidence>
<reference evidence="2 3" key="1">
    <citation type="submission" date="2016-10" db="EMBL/GenBank/DDBJ databases">
        <title>Chromobacterium muskegensis sp. nov., an insecticidal bacterium isolated from Sphagnum bogs.</title>
        <authorList>
            <person name="Sparks M.E."/>
            <person name="Blackburn M.B."/>
            <person name="Gundersen-Rindal D.E."/>
            <person name="Mitchell A."/>
            <person name="Farrar R."/>
            <person name="Kuhar D."/>
        </authorList>
    </citation>
    <scope>NUCLEOTIDE SEQUENCE [LARGE SCALE GENOMIC DNA]</scope>
    <source>
        <strain evidence="2 3">21-1</strain>
    </source>
</reference>
<feature type="coiled-coil region" evidence="1">
    <location>
        <begin position="73"/>
        <end position="117"/>
    </location>
</feature>
<dbReference type="GeneID" id="68839864"/>
<name>A0A1D9LBW7_9NEIS</name>
<keyword evidence="1" id="KW-0175">Coiled coil</keyword>
<evidence type="ECO:0000256" key="1">
    <source>
        <dbReference type="SAM" id="Coils"/>
    </source>
</evidence>
<dbReference type="STRING" id="1108595.BKX93_01315"/>
<gene>
    <name evidence="2" type="ORF">BKX93_01315</name>
</gene>
<protein>
    <submittedName>
        <fullName evidence="2">Uncharacterized protein</fullName>
    </submittedName>
</protein>
<organism evidence="2 3">
    <name type="scientific">Chromobacterium vaccinii</name>
    <dbReference type="NCBI Taxonomy" id="1108595"/>
    <lineage>
        <taxon>Bacteria</taxon>
        <taxon>Pseudomonadati</taxon>
        <taxon>Pseudomonadota</taxon>
        <taxon>Betaproteobacteria</taxon>
        <taxon>Neisseriales</taxon>
        <taxon>Chromobacteriaceae</taxon>
        <taxon>Chromobacterium</taxon>
    </lineage>
</organism>
<proteinExistence type="predicted"/>
<sequence length="131" mass="15859">MQTFENIGITGFCEEKSHNPDKQFLLFNMYLHLSATPPNEWKDFFSESRRLPRAQLWRKAWIEGDTLVVYCQPEELQQEIEELKEDLSVANQQYRQLQTLRIQRRRLQEQVEQEEACERSLIRQLAQQLRF</sequence>
<accession>A0A1D9LBW7</accession>
<evidence type="ECO:0000313" key="2">
    <source>
        <dbReference type="EMBL" id="AOZ48763.1"/>
    </source>
</evidence>
<dbReference type="Proteomes" id="UP000178776">
    <property type="component" value="Chromosome"/>
</dbReference>
<dbReference type="KEGG" id="cvc:BKX93_01315"/>